<name>A0A6M3KXX4_9ZZZZ</name>
<evidence type="ECO:0000313" key="1">
    <source>
        <dbReference type="EMBL" id="QJA86512.1"/>
    </source>
</evidence>
<organism evidence="1">
    <name type="scientific">viral metagenome</name>
    <dbReference type="NCBI Taxonomy" id="1070528"/>
    <lineage>
        <taxon>unclassified sequences</taxon>
        <taxon>metagenomes</taxon>
        <taxon>organismal metagenomes</taxon>
    </lineage>
</organism>
<reference evidence="1" key="1">
    <citation type="submission" date="2020-03" db="EMBL/GenBank/DDBJ databases">
        <title>The deep terrestrial virosphere.</title>
        <authorList>
            <person name="Holmfeldt K."/>
            <person name="Nilsson E."/>
            <person name="Simone D."/>
            <person name="Lopez-Fernandez M."/>
            <person name="Wu X."/>
            <person name="de Brujin I."/>
            <person name="Lundin D."/>
            <person name="Andersson A."/>
            <person name="Bertilsson S."/>
            <person name="Dopson M."/>
        </authorList>
    </citation>
    <scope>NUCLEOTIDE SEQUENCE</scope>
    <source>
        <strain evidence="1">MM415B02063</strain>
    </source>
</reference>
<dbReference type="EMBL" id="MT142639">
    <property type="protein sequence ID" value="QJA86512.1"/>
    <property type="molecule type" value="Genomic_DNA"/>
</dbReference>
<dbReference type="AlphaFoldDB" id="A0A6M3KXX4"/>
<protein>
    <submittedName>
        <fullName evidence="1">Putative ATPase domain containing protein</fullName>
    </submittedName>
</protein>
<dbReference type="Pfam" id="PF13479">
    <property type="entry name" value="AAA_24"/>
    <property type="match status" value="1"/>
</dbReference>
<proteinExistence type="predicted"/>
<accession>A0A6M3KXX4</accession>
<sequence length="260" mass="29772">MASIRTLEQVTQSNGKMIMIYSDTGVGKTTSCIQSLPCPIQFHQIEKRNQMPQVRAANRPDLDLKFVAFDGVEDHLEYLNTRENFDGTRSIIVDSVSYLMNNQFTMEIEDEAFDARDRKEKVRKPIIEQNKLTLEGYGGLASLMCRIFDAYARIALKLDVIVVMTALIQENKRYKGEQMEAFPALRGKDFPNNFPAYMDLIGLVEPRYATNEDGTRSLVYPPKVWFEQTGHEGSFLCKWTGNPQARKQGPLNFQKILEQL</sequence>
<gene>
    <name evidence="1" type="ORF">MM415B02063_0014</name>
</gene>